<feature type="region of interest" description="Disordered" evidence="6">
    <location>
        <begin position="639"/>
        <end position="658"/>
    </location>
</feature>
<feature type="domain" description="PID" evidence="7">
    <location>
        <begin position="27"/>
        <end position="153"/>
    </location>
</feature>
<feature type="compositionally biased region" description="Acidic residues" evidence="6">
    <location>
        <begin position="1138"/>
        <end position="1147"/>
    </location>
</feature>
<evidence type="ECO:0000256" key="6">
    <source>
        <dbReference type="SAM" id="MobiDB-lite"/>
    </source>
</evidence>
<feature type="compositionally biased region" description="Polar residues" evidence="6">
    <location>
        <begin position="1331"/>
        <end position="1351"/>
    </location>
</feature>
<feature type="compositionally biased region" description="Basic and acidic residues" evidence="6">
    <location>
        <begin position="1315"/>
        <end position="1330"/>
    </location>
</feature>
<feature type="compositionally biased region" description="Polar residues" evidence="6">
    <location>
        <begin position="417"/>
        <end position="431"/>
    </location>
</feature>
<keyword evidence="4" id="KW-0597">Phosphoprotein</keyword>
<evidence type="ECO:0000256" key="3">
    <source>
        <dbReference type="ARBA" id="ARBA00022490"/>
    </source>
</evidence>
<evidence type="ECO:0000256" key="2">
    <source>
        <dbReference type="ARBA" id="ARBA00022473"/>
    </source>
</evidence>
<sequence>MQTLRKKTSPFKYKHESSRFGGEGQCFKAKLIGILEVSEARGDRMCQEALSDLKMAIRAAGEHKQRITVHIALDGLRLRDEKSGDCLYHHPVHKISFIAQDMTDSRAFGYIFGSPDTGHRFFGIKTDKAASQVVIAMRDLFQVVFALKKKEIELAKLHLEKNCLYNSPLFSDSSSNKSVTPELPAKYEAAKNEGKTASSSTESKVGGTAVANLVDLQLELNSLQQGLHQMEKITPSDPFGSKDDPFGDSFTAFPNPILPPPPSLGKERSSRTSDCNSIFSPKTPHICENFTAACGIDSYPFASLPKTEFKFSRDFSTSHEEASSGEWFTPSNSLLEESSESTQKVLDEKEDKLERTKKEILSQFDVFTELDPLGTGRSKPYIDKKNFFQELKNPPKKALNELVTQIENQNIVGSKDTSANVVTTPKSTSGFESDPFDEDPFVSLDPFAETIFKQDPFGNGFNDFKKNTEMGEAVLTLLSTNLSKSPNSTTLAGMSLSSISPKNVKFTDSLNKDDNESKMETAPEPPPRPDIAILPPPLPPKKQVNDIIVKPPPRPPHVEESIYVYLDTYESDSNNLESADKGPALPIPMRKCKFENDFALAPERPAKQTVSHSFEDDYLTPIQFPKQSDACSILLPPTSMSSSKHSSNTQNVPTSSLNTQVNGTANLDVSFKNSLDGLDITLSQLTLSGLNELAAKLNIPTSELSNMTLVQLTAYLSNVIKSQSGRDNITLDKKKQNTLQEFPAFKADFESNFTNAQTTNNETFDRYAVFRELINEEIKQNKIVAEVEVTEDCKNEVAEMPSPDSVPTAKVLVNETAEDRYAALREIAERDLLKKEIKIIEEKEHVNIDGSNVNPDFEMESKKIMEKQNSIIENKLNEESNRITDKSYIDYDKKVEGEKDDILMKPAKSPAKIGAKSPIPSAITEILQSNVRLNSGSLSDIVSGSSPEVDNTISNSEVVHKTEDITGESWAIFDHGNMQQESPREKQATQSEEGLSPWSSDSKDGNGSPSDYRRGDSESGADNWTRRIGHRNQDGWWDTSAEPEVPYSSSNRRSTDSFEDEYYECYDKPRRRKQGGWGGHGGSQATGGHSSSSRDASPWEEEPKRRDPRDVRGNERIGWSRSSKQQFDRHRERRPTDSWDEEDDYEFGDSRRFHRDKYSGRESDRHGTGSRENDSEIRERWSEEWMDERRRRRRRENDREYWCCPDWKEEEHEKLPARYGSSGRWPNAGTPPGKWRERKHDGRYYNRDESPWEDEYPLKNEDMHSSHYITSKRNWKRPNSASEMERKTGEFKSRHLGGSDGERDRRYKGSRRSRSRDSQYSEPSYRHKPDTSSLTRNSYKNKTHGQYTKPQFESEFSDVSGKKQLDNCHLDLSNKKSFTLQSRKKKDSPSNEENMNTLPRKSTKPKQSFENSFQSELRNIKCDFEKEFQIEPEPAIIAKTAKLKQQQSLIEIQRKSPREIKSRNYQNRSKSLFEDDFSVEKAEHPSEDNGISVIKEEVSEENDSFNVCNFEQATNTNRLSKRLSGGLRTDLKKSESINIFARESDPFDDDFFCETACNVDLFDNTSDTKELRNSDHEWTDNYNS</sequence>
<dbReference type="CDD" id="cd01215">
    <property type="entry name" value="PTB_Dab"/>
    <property type="match status" value="1"/>
</dbReference>
<dbReference type="PANTHER" id="PTHR47695:SF3">
    <property type="entry name" value="PID DOMAIN-CONTAINING PROTEIN"/>
    <property type="match status" value="1"/>
</dbReference>
<dbReference type="PANTHER" id="PTHR47695">
    <property type="entry name" value="PID DOMAIN-CONTAINING PROTEIN"/>
    <property type="match status" value="1"/>
</dbReference>
<feature type="compositionally biased region" description="Polar residues" evidence="6">
    <location>
        <begin position="1391"/>
        <end position="1412"/>
    </location>
</feature>
<dbReference type="Proteomes" id="UP001431783">
    <property type="component" value="Unassembled WGS sequence"/>
</dbReference>
<dbReference type="InterPro" id="IPR011993">
    <property type="entry name" value="PH-like_dom_sf"/>
</dbReference>
<name>A0AAW1UHB3_9CUCU</name>
<feature type="region of interest" description="Disordered" evidence="6">
    <location>
        <begin position="253"/>
        <end position="272"/>
    </location>
</feature>
<evidence type="ECO:0000256" key="4">
    <source>
        <dbReference type="ARBA" id="ARBA00022553"/>
    </source>
</evidence>
<evidence type="ECO:0000256" key="1">
    <source>
        <dbReference type="ARBA" id="ARBA00004496"/>
    </source>
</evidence>
<feature type="compositionally biased region" description="Basic and acidic residues" evidence="6">
    <location>
        <begin position="1283"/>
        <end position="1293"/>
    </location>
</feature>
<feature type="region of interest" description="Disordered" evidence="6">
    <location>
        <begin position="977"/>
        <end position="1178"/>
    </location>
</feature>
<feature type="region of interest" description="Disordered" evidence="6">
    <location>
        <begin position="1372"/>
        <end position="1412"/>
    </location>
</feature>
<keyword evidence="9" id="KW-1185">Reference proteome</keyword>
<protein>
    <recommendedName>
        <fullName evidence="7">PID domain-containing protein</fullName>
    </recommendedName>
</protein>
<feature type="compositionally biased region" description="Basic and acidic residues" evidence="6">
    <location>
        <begin position="510"/>
        <end position="521"/>
    </location>
</feature>
<comment type="caution">
    <text evidence="8">The sequence shown here is derived from an EMBL/GenBank/DDBJ whole genome shotgun (WGS) entry which is preliminary data.</text>
</comment>
<dbReference type="InterPro" id="IPR048561">
    <property type="entry name" value="Dab_PTB"/>
</dbReference>
<feature type="compositionally biased region" description="Polar residues" evidence="6">
    <location>
        <begin position="648"/>
        <end position="658"/>
    </location>
</feature>
<feature type="compositionally biased region" description="Gly residues" evidence="6">
    <location>
        <begin position="1075"/>
        <end position="1085"/>
    </location>
</feature>
<accession>A0AAW1UHB3</accession>
<feature type="region of interest" description="Disordered" evidence="6">
    <location>
        <begin position="1213"/>
        <end position="1360"/>
    </location>
</feature>
<feature type="compositionally biased region" description="Basic and acidic residues" evidence="6">
    <location>
        <begin position="1126"/>
        <end position="1137"/>
    </location>
</feature>
<evidence type="ECO:0000313" key="8">
    <source>
        <dbReference type="EMBL" id="KAK9880485.1"/>
    </source>
</evidence>
<organism evidence="8 9">
    <name type="scientific">Henosepilachna vigintioctopunctata</name>
    <dbReference type="NCBI Taxonomy" id="420089"/>
    <lineage>
        <taxon>Eukaryota</taxon>
        <taxon>Metazoa</taxon>
        <taxon>Ecdysozoa</taxon>
        <taxon>Arthropoda</taxon>
        <taxon>Hexapoda</taxon>
        <taxon>Insecta</taxon>
        <taxon>Pterygota</taxon>
        <taxon>Neoptera</taxon>
        <taxon>Endopterygota</taxon>
        <taxon>Coleoptera</taxon>
        <taxon>Polyphaga</taxon>
        <taxon>Cucujiformia</taxon>
        <taxon>Coccinelloidea</taxon>
        <taxon>Coccinellidae</taxon>
        <taxon>Epilachninae</taxon>
        <taxon>Epilachnini</taxon>
        <taxon>Henosepilachna</taxon>
    </lineage>
</organism>
<dbReference type="GO" id="GO:0030154">
    <property type="term" value="P:cell differentiation"/>
    <property type="evidence" value="ECO:0007669"/>
    <property type="project" value="UniProtKB-KW"/>
</dbReference>
<dbReference type="EMBL" id="JARQZJ010000065">
    <property type="protein sequence ID" value="KAK9880485.1"/>
    <property type="molecule type" value="Genomic_DNA"/>
</dbReference>
<keyword evidence="2" id="KW-0217">Developmental protein</keyword>
<evidence type="ECO:0000256" key="5">
    <source>
        <dbReference type="ARBA" id="ARBA00022782"/>
    </source>
</evidence>
<comment type="subcellular location">
    <subcellularLocation>
        <location evidence="1">Cytoplasm</location>
    </subcellularLocation>
</comment>
<feature type="region of interest" description="Disordered" evidence="6">
    <location>
        <begin position="322"/>
        <end position="345"/>
    </location>
</feature>
<dbReference type="Pfam" id="PF00640">
    <property type="entry name" value="PID"/>
    <property type="match status" value="1"/>
</dbReference>
<feature type="compositionally biased region" description="Pro residues" evidence="6">
    <location>
        <begin position="523"/>
        <end position="540"/>
    </location>
</feature>
<dbReference type="PROSITE" id="PS01179">
    <property type="entry name" value="PID"/>
    <property type="match status" value="1"/>
</dbReference>
<feature type="compositionally biased region" description="Basic and acidic residues" evidence="6">
    <location>
        <begin position="1101"/>
        <end position="1115"/>
    </location>
</feature>
<feature type="compositionally biased region" description="Basic and acidic residues" evidence="6">
    <location>
        <begin position="1148"/>
        <end position="1178"/>
    </location>
</feature>
<feature type="compositionally biased region" description="Polar residues" evidence="6">
    <location>
        <begin position="988"/>
        <end position="1009"/>
    </location>
</feature>
<feature type="compositionally biased region" description="Polar residues" evidence="6">
    <location>
        <begin position="1267"/>
        <end position="1282"/>
    </location>
</feature>
<gene>
    <name evidence="8" type="ORF">WA026_011729</name>
</gene>
<evidence type="ECO:0000259" key="7">
    <source>
        <dbReference type="PROSITE" id="PS01179"/>
    </source>
</evidence>
<dbReference type="GO" id="GO:0005737">
    <property type="term" value="C:cytoplasm"/>
    <property type="evidence" value="ECO:0007669"/>
    <property type="project" value="UniProtKB-SubCell"/>
</dbReference>
<dbReference type="SMART" id="SM00462">
    <property type="entry name" value="PTB"/>
    <property type="match status" value="1"/>
</dbReference>
<dbReference type="InterPro" id="IPR006020">
    <property type="entry name" value="PTB/PI_dom"/>
</dbReference>
<feature type="region of interest" description="Disordered" evidence="6">
    <location>
        <begin position="942"/>
        <end position="961"/>
    </location>
</feature>
<feature type="region of interest" description="Disordered" evidence="6">
    <location>
        <begin position="504"/>
        <end position="540"/>
    </location>
</feature>
<proteinExistence type="predicted"/>
<dbReference type="Gene3D" id="2.30.29.30">
    <property type="entry name" value="Pleckstrin-homology domain (PH domain)/Phosphotyrosine-binding domain (PTB)"/>
    <property type="match status" value="1"/>
</dbReference>
<feature type="compositionally biased region" description="Basic and acidic residues" evidence="6">
    <location>
        <begin position="1234"/>
        <end position="1265"/>
    </location>
</feature>
<evidence type="ECO:0000313" key="9">
    <source>
        <dbReference type="Proteomes" id="UP001431783"/>
    </source>
</evidence>
<dbReference type="SUPFAM" id="SSF50729">
    <property type="entry name" value="PH domain-like"/>
    <property type="match status" value="1"/>
</dbReference>
<reference evidence="8 9" key="1">
    <citation type="submission" date="2023-03" db="EMBL/GenBank/DDBJ databases">
        <title>Genome insight into feeding habits of ladybird beetles.</title>
        <authorList>
            <person name="Li H.-S."/>
            <person name="Huang Y.-H."/>
            <person name="Pang H."/>
        </authorList>
    </citation>
    <scope>NUCLEOTIDE SEQUENCE [LARGE SCALE GENOMIC DNA]</scope>
    <source>
        <strain evidence="8">SYSU_2023b</strain>
        <tissue evidence="8">Whole body</tissue>
    </source>
</reference>
<feature type="region of interest" description="Disordered" evidence="6">
    <location>
        <begin position="417"/>
        <end position="436"/>
    </location>
</feature>
<keyword evidence="5" id="KW-0221">Differentiation</keyword>
<feature type="compositionally biased region" description="Polar residues" evidence="6">
    <location>
        <begin position="948"/>
        <end position="957"/>
    </location>
</feature>
<keyword evidence="3" id="KW-0963">Cytoplasm</keyword>
<dbReference type="FunFam" id="2.30.29.30:FF:000262">
    <property type="entry name" value="Disabled, isoform F"/>
    <property type="match status" value="1"/>
</dbReference>